<gene>
    <name evidence="1" type="ORF">BZ3500_MVSOF-1268-A1-R1_CHR1-2G01328</name>
</gene>
<organism evidence="1 2">
    <name type="scientific">Microbotryum saponariae</name>
    <dbReference type="NCBI Taxonomy" id="289078"/>
    <lineage>
        <taxon>Eukaryota</taxon>
        <taxon>Fungi</taxon>
        <taxon>Dikarya</taxon>
        <taxon>Basidiomycota</taxon>
        <taxon>Pucciniomycotina</taxon>
        <taxon>Microbotryomycetes</taxon>
        <taxon>Microbotryales</taxon>
        <taxon>Microbotryaceae</taxon>
        <taxon>Microbotryum</taxon>
    </lineage>
</organism>
<dbReference type="Proteomes" id="UP000249723">
    <property type="component" value="Unassembled WGS sequence"/>
</dbReference>
<dbReference type="EMBL" id="FMWP01000015">
    <property type="protein sequence ID" value="SCZ91315.1"/>
    <property type="molecule type" value="Genomic_DNA"/>
</dbReference>
<evidence type="ECO:0000313" key="1">
    <source>
        <dbReference type="EMBL" id="SCZ91315.1"/>
    </source>
</evidence>
<proteinExistence type="predicted"/>
<evidence type="ECO:0000313" key="2">
    <source>
        <dbReference type="Proteomes" id="UP000249723"/>
    </source>
</evidence>
<protein>
    <submittedName>
        <fullName evidence="1">BZ3500_MvSof-1268-A1-R1_Chr1-2g01328 protein</fullName>
    </submittedName>
</protein>
<reference evidence="2" key="1">
    <citation type="submission" date="2016-10" db="EMBL/GenBank/DDBJ databases">
        <authorList>
            <person name="Jeantristanb JTB J.-T."/>
            <person name="Ricardo R."/>
        </authorList>
    </citation>
    <scope>NUCLEOTIDE SEQUENCE [LARGE SCALE GENOMIC DNA]</scope>
</reference>
<accession>A0A2X0MI81</accession>
<sequence length="55" mass="6242">MFVISSFSSHAQTLQDQARSVLSEQTERQTVMPTSLLRNCASFDFYGPNQCEIQI</sequence>
<name>A0A2X0MI81_9BASI</name>
<dbReference type="AlphaFoldDB" id="A0A2X0MI81"/>
<keyword evidence="2" id="KW-1185">Reference proteome</keyword>